<evidence type="ECO:0000313" key="2">
    <source>
        <dbReference type="EMBL" id="MEZ3179764.1"/>
    </source>
</evidence>
<sequence>MKSWRSRIAAAAVGTAMVAIPLTAGPASAAETNPWGYRMVGGTVDQLECARDGQELLAQGWVNFYCDWDGYFWVLWALPAKDQPPTGG</sequence>
<evidence type="ECO:0008006" key="4">
    <source>
        <dbReference type="Google" id="ProtNLM"/>
    </source>
</evidence>
<organism evidence="2 3">
    <name type="scientific">Streptomyces pimonensis</name>
    <dbReference type="NCBI Taxonomy" id="2860288"/>
    <lineage>
        <taxon>Bacteria</taxon>
        <taxon>Bacillati</taxon>
        <taxon>Actinomycetota</taxon>
        <taxon>Actinomycetes</taxon>
        <taxon>Kitasatosporales</taxon>
        <taxon>Streptomycetaceae</taxon>
        <taxon>Streptomyces</taxon>
    </lineage>
</organism>
<keyword evidence="3" id="KW-1185">Reference proteome</keyword>
<proteinExistence type="predicted"/>
<keyword evidence="1" id="KW-0732">Signal</keyword>
<evidence type="ECO:0000313" key="3">
    <source>
        <dbReference type="Proteomes" id="UP001567537"/>
    </source>
</evidence>
<dbReference type="RefSeq" id="WP_371238317.1">
    <property type="nucleotide sequence ID" value="NZ_JAHWZY010000012.1"/>
</dbReference>
<reference evidence="2 3" key="1">
    <citation type="journal article" date="2021" name="Res Sq">
        <title>Streptomyces Pimoensis sp. nov., Isolated From the Taklimakan Desert in Xinjiang, China.</title>
        <authorList>
            <person name="Zhang P."/>
            <person name="Luo X."/>
            <person name="Luo X."/>
            <person name="Liu Z."/>
            <person name="Xia Z."/>
            <person name="Wan C."/>
            <person name="zhang L."/>
        </authorList>
    </citation>
    <scope>NUCLEOTIDE SEQUENCE [LARGE SCALE GENOMIC DNA]</scope>
    <source>
        <strain evidence="2 3">TRM75549</strain>
    </source>
</reference>
<feature type="chain" id="PRO_5047419358" description="Secreted protein" evidence="1">
    <location>
        <begin position="30"/>
        <end position="88"/>
    </location>
</feature>
<protein>
    <recommendedName>
        <fullName evidence="4">Secreted protein</fullName>
    </recommendedName>
</protein>
<evidence type="ECO:0000256" key="1">
    <source>
        <dbReference type="SAM" id="SignalP"/>
    </source>
</evidence>
<name>A0ABV4IYT4_9ACTN</name>
<feature type="signal peptide" evidence="1">
    <location>
        <begin position="1"/>
        <end position="29"/>
    </location>
</feature>
<gene>
    <name evidence="2" type="ORF">KYY02_14055</name>
</gene>
<comment type="caution">
    <text evidence="2">The sequence shown here is derived from an EMBL/GenBank/DDBJ whole genome shotgun (WGS) entry which is preliminary data.</text>
</comment>
<dbReference type="Proteomes" id="UP001567537">
    <property type="component" value="Unassembled WGS sequence"/>
</dbReference>
<dbReference type="EMBL" id="JAHWZY010000012">
    <property type="protein sequence ID" value="MEZ3179764.1"/>
    <property type="molecule type" value="Genomic_DNA"/>
</dbReference>
<accession>A0ABV4IYT4</accession>